<keyword evidence="2" id="KW-1185">Reference proteome</keyword>
<proteinExistence type="predicted"/>
<name>A0A9D4KQM1_DREPO</name>
<sequence length="103" mass="12159">MFHEDWTIKLEINVASNMNGTDTCTLTTFHEDWSIKCAFFNPSHSGFMFYAVTKFQTKHEVFTRQMMMMHKGQQTIEKKQLQKLIIRKLCLGELRRVVAVINE</sequence>
<dbReference type="AlphaFoldDB" id="A0A9D4KQM1"/>
<protein>
    <submittedName>
        <fullName evidence="1">Uncharacterized protein</fullName>
    </submittedName>
</protein>
<dbReference type="EMBL" id="JAIWYP010000003">
    <property type="protein sequence ID" value="KAH3844280.1"/>
    <property type="molecule type" value="Genomic_DNA"/>
</dbReference>
<organism evidence="1 2">
    <name type="scientific">Dreissena polymorpha</name>
    <name type="common">Zebra mussel</name>
    <name type="synonym">Mytilus polymorpha</name>
    <dbReference type="NCBI Taxonomy" id="45954"/>
    <lineage>
        <taxon>Eukaryota</taxon>
        <taxon>Metazoa</taxon>
        <taxon>Spiralia</taxon>
        <taxon>Lophotrochozoa</taxon>
        <taxon>Mollusca</taxon>
        <taxon>Bivalvia</taxon>
        <taxon>Autobranchia</taxon>
        <taxon>Heteroconchia</taxon>
        <taxon>Euheterodonta</taxon>
        <taxon>Imparidentia</taxon>
        <taxon>Neoheterodontei</taxon>
        <taxon>Myida</taxon>
        <taxon>Dreissenoidea</taxon>
        <taxon>Dreissenidae</taxon>
        <taxon>Dreissena</taxon>
    </lineage>
</organism>
<comment type="caution">
    <text evidence="1">The sequence shown here is derived from an EMBL/GenBank/DDBJ whole genome shotgun (WGS) entry which is preliminary data.</text>
</comment>
<reference evidence="1" key="2">
    <citation type="submission" date="2020-11" db="EMBL/GenBank/DDBJ databases">
        <authorList>
            <person name="McCartney M.A."/>
            <person name="Auch B."/>
            <person name="Kono T."/>
            <person name="Mallez S."/>
            <person name="Becker A."/>
            <person name="Gohl D.M."/>
            <person name="Silverstein K.A.T."/>
            <person name="Koren S."/>
            <person name="Bechman K.B."/>
            <person name="Herman A."/>
            <person name="Abrahante J.E."/>
            <person name="Garbe J."/>
        </authorList>
    </citation>
    <scope>NUCLEOTIDE SEQUENCE</scope>
    <source>
        <strain evidence="1">Duluth1</strain>
        <tissue evidence="1">Whole animal</tissue>
    </source>
</reference>
<gene>
    <name evidence="1" type="ORF">DPMN_086537</name>
</gene>
<evidence type="ECO:0000313" key="1">
    <source>
        <dbReference type="EMBL" id="KAH3844280.1"/>
    </source>
</evidence>
<evidence type="ECO:0000313" key="2">
    <source>
        <dbReference type="Proteomes" id="UP000828390"/>
    </source>
</evidence>
<dbReference type="Proteomes" id="UP000828390">
    <property type="component" value="Unassembled WGS sequence"/>
</dbReference>
<reference evidence="1" key="1">
    <citation type="journal article" date="2019" name="bioRxiv">
        <title>The Genome of the Zebra Mussel, Dreissena polymorpha: A Resource for Invasive Species Research.</title>
        <authorList>
            <person name="McCartney M.A."/>
            <person name="Auch B."/>
            <person name="Kono T."/>
            <person name="Mallez S."/>
            <person name="Zhang Y."/>
            <person name="Obille A."/>
            <person name="Becker A."/>
            <person name="Abrahante J.E."/>
            <person name="Garbe J."/>
            <person name="Badalamenti J.P."/>
            <person name="Herman A."/>
            <person name="Mangelson H."/>
            <person name="Liachko I."/>
            <person name="Sullivan S."/>
            <person name="Sone E.D."/>
            <person name="Koren S."/>
            <person name="Silverstein K.A.T."/>
            <person name="Beckman K.B."/>
            <person name="Gohl D.M."/>
        </authorList>
    </citation>
    <scope>NUCLEOTIDE SEQUENCE</scope>
    <source>
        <strain evidence="1">Duluth1</strain>
        <tissue evidence="1">Whole animal</tissue>
    </source>
</reference>
<accession>A0A9D4KQM1</accession>